<dbReference type="InterPro" id="IPR007692">
    <property type="entry name" value="DNA_helicase_DnaB"/>
</dbReference>
<dbReference type="InterPro" id="IPR027417">
    <property type="entry name" value="P-loop_NTPase"/>
</dbReference>
<dbReference type="GO" id="GO:0042802">
    <property type="term" value="F:identical protein binding"/>
    <property type="evidence" value="ECO:0007669"/>
    <property type="project" value="UniProtKB-ARBA"/>
</dbReference>
<dbReference type="FunFam" id="3.40.50.300:FF:000076">
    <property type="entry name" value="Replicative DNA helicase"/>
    <property type="match status" value="1"/>
</dbReference>
<dbReference type="GO" id="GO:0006269">
    <property type="term" value="P:DNA replication, synthesis of primer"/>
    <property type="evidence" value="ECO:0007669"/>
    <property type="project" value="UniProtKB-UniRule"/>
</dbReference>
<organism evidence="15 16">
    <name type="scientific">Thiovibrio frasassiensis</name>
    <dbReference type="NCBI Taxonomy" id="2984131"/>
    <lineage>
        <taxon>Bacteria</taxon>
        <taxon>Pseudomonadati</taxon>
        <taxon>Thermodesulfobacteriota</taxon>
        <taxon>Desulfobulbia</taxon>
        <taxon>Desulfobulbales</taxon>
        <taxon>Thiovibrionaceae</taxon>
        <taxon>Thiovibrio</taxon>
    </lineage>
</organism>
<evidence type="ECO:0000256" key="3">
    <source>
        <dbReference type="ARBA" id="ARBA00022705"/>
    </source>
</evidence>
<dbReference type="Pfam" id="PF03796">
    <property type="entry name" value="DnaB_C"/>
    <property type="match status" value="1"/>
</dbReference>
<keyword evidence="8 13" id="KW-0238">DNA-binding</keyword>
<sequence>MESGPGPSSTHRLPPQNLEAEQCVLGSIMLQQGAMPKAAEILTEEDFYRDAHKHIFSAMISLFDRGEPLDLITISNVLRDNNRLEAIGGPSYLASLTDIVPVAANIGHYARIVREKAILRRLIQTGTEIAGRCYEEQDDIDGLLDDVETTVFEISRAKSGQSYHSLKTVISSTFKYIEQLYERKEHITGVPTEYHDFDKMTAGLQRSDLIILAGRPSMGKTALAVNMVQNAALLHKVPVALFSLEMSKEQLGMRMLCSISRVDAQRLRTGFLKEQDWPKLTRAVGMLSEAPIYIDDTPAITVLEMRAKCRRLKTEHNIGMVVVDYLQLMRGKANSQSREQEISDISRSLKAMAKELSIPVIALSQLNRSLESRPNKRPQLSDLRESGAIEQDADLIIFIYRDEVYNKAEDNPRKGIAEVIIGKQRNGPTGTVELAFLDRFTTFENLAQHNFPPTE</sequence>
<dbReference type="GO" id="GO:0016787">
    <property type="term" value="F:hydrolase activity"/>
    <property type="evidence" value="ECO:0007669"/>
    <property type="project" value="UniProtKB-KW"/>
</dbReference>
<dbReference type="Proteomes" id="UP001154240">
    <property type="component" value="Unassembled WGS sequence"/>
</dbReference>
<dbReference type="NCBIfam" id="NF004384">
    <property type="entry name" value="PRK05748.1"/>
    <property type="match status" value="1"/>
</dbReference>
<evidence type="ECO:0000256" key="5">
    <source>
        <dbReference type="ARBA" id="ARBA00022801"/>
    </source>
</evidence>
<evidence type="ECO:0000256" key="11">
    <source>
        <dbReference type="ARBA" id="ARBA00048954"/>
    </source>
</evidence>
<accession>A0A9X4MKG4</accession>
<dbReference type="GO" id="GO:0043139">
    <property type="term" value="F:5'-3' DNA helicase activity"/>
    <property type="evidence" value="ECO:0007669"/>
    <property type="project" value="UniProtKB-EC"/>
</dbReference>
<evidence type="ECO:0000256" key="13">
    <source>
        <dbReference type="RuleBase" id="RU362085"/>
    </source>
</evidence>
<dbReference type="GO" id="GO:0005524">
    <property type="term" value="F:ATP binding"/>
    <property type="evidence" value="ECO:0007669"/>
    <property type="project" value="UniProtKB-UniRule"/>
</dbReference>
<dbReference type="InterPro" id="IPR016136">
    <property type="entry name" value="DNA_helicase_N/primase_C"/>
</dbReference>
<dbReference type="SUPFAM" id="SSF48024">
    <property type="entry name" value="N-terminal domain of DnaB helicase"/>
    <property type="match status" value="1"/>
</dbReference>
<dbReference type="PROSITE" id="PS51199">
    <property type="entry name" value="SF4_HELICASE"/>
    <property type="match status" value="1"/>
</dbReference>
<evidence type="ECO:0000256" key="4">
    <source>
        <dbReference type="ARBA" id="ARBA00022741"/>
    </source>
</evidence>
<dbReference type="PANTHER" id="PTHR30153">
    <property type="entry name" value="REPLICATIVE DNA HELICASE DNAB"/>
    <property type="match status" value="1"/>
</dbReference>
<keyword evidence="3 13" id="KW-0235">DNA replication</keyword>
<comment type="caution">
    <text evidence="15">The sequence shown here is derived from an EMBL/GenBank/DDBJ whole genome shotgun (WGS) entry which is preliminary data.</text>
</comment>
<evidence type="ECO:0000256" key="1">
    <source>
        <dbReference type="ARBA" id="ARBA00008428"/>
    </source>
</evidence>
<dbReference type="NCBIfam" id="TIGR00665">
    <property type="entry name" value="DnaB"/>
    <property type="match status" value="1"/>
</dbReference>
<evidence type="ECO:0000256" key="2">
    <source>
        <dbReference type="ARBA" id="ARBA00022515"/>
    </source>
</evidence>
<dbReference type="InterPro" id="IPR007693">
    <property type="entry name" value="DNA_helicase_DnaB-like_N"/>
</dbReference>
<dbReference type="GO" id="GO:0003677">
    <property type="term" value="F:DNA binding"/>
    <property type="evidence" value="ECO:0007669"/>
    <property type="project" value="UniProtKB-UniRule"/>
</dbReference>
<dbReference type="EC" id="5.6.2.3" evidence="12 13"/>
<keyword evidence="6 13" id="KW-0347">Helicase</keyword>
<dbReference type="FunFam" id="1.10.860.10:FF:000001">
    <property type="entry name" value="Replicative DNA helicase"/>
    <property type="match status" value="1"/>
</dbReference>
<comment type="function">
    <text evidence="10 13">The main replicative DNA helicase, it participates in initiation and elongation during chromosome replication. Travels ahead of the DNA replisome, separating dsDNA into templates for DNA synthesis. A processive ATP-dependent 5'-3' DNA helicase it has DNA-dependent ATPase activity.</text>
</comment>
<dbReference type="Gene3D" id="3.40.50.300">
    <property type="entry name" value="P-loop containing nucleotide triphosphate hydrolases"/>
    <property type="match status" value="1"/>
</dbReference>
<evidence type="ECO:0000256" key="12">
    <source>
        <dbReference type="NCBIfam" id="TIGR00665"/>
    </source>
</evidence>
<dbReference type="InterPro" id="IPR036185">
    <property type="entry name" value="DNA_heli_DnaB-like_N_sf"/>
</dbReference>
<dbReference type="EMBL" id="JAPHEH010000001">
    <property type="protein sequence ID" value="MDG4476464.1"/>
    <property type="molecule type" value="Genomic_DNA"/>
</dbReference>
<dbReference type="SUPFAM" id="SSF52540">
    <property type="entry name" value="P-loop containing nucleoside triphosphate hydrolases"/>
    <property type="match status" value="1"/>
</dbReference>
<dbReference type="GO" id="GO:0005829">
    <property type="term" value="C:cytosol"/>
    <property type="evidence" value="ECO:0007669"/>
    <property type="project" value="TreeGrafter"/>
</dbReference>
<evidence type="ECO:0000256" key="10">
    <source>
        <dbReference type="ARBA" id="ARBA00044932"/>
    </source>
</evidence>
<evidence type="ECO:0000256" key="9">
    <source>
        <dbReference type="ARBA" id="ARBA00023235"/>
    </source>
</evidence>
<evidence type="ECO:0000313" key="16">
    <source>
        <dbReference type="Proteomes" id="UP001154240"/>
    </source>
</evidence>
<dbReference type="AlphaFoldDB" id="A0A9X4MKG4"/>
<dbReference type="Gene3D" id="1.10.860.10">
    <property type="entry name" value="DNAb Helicase, Chain A"/>
    <property type="match status" value="1"/>
</dbReference>
<protein>
    <recommendedName>
        <fullName evidence="12 13">Replicative DNA helicase</fullName>
        <ecNumber evidence="12 13">5.6.2.3</ecNumber>
    </recommendedName>
</protein>
<dbReference type="InterPro" id="IPR007694">
    <property type="entry name" value="DNA_helicase_DnaB-like_C"/>
</dbReference>
<dbReference type="CDD" id="cd00984">
    <property type="entry name" value="DnaB_C"/>
    <property type="match status" value="1"/>
</dbReference>
<comment type="catalytic activity">
    <reaction evidence="11 13">
        <text>ATP + H2O = ADP + phosphate + H(+)</text>
        <dbReference type="Rhea" id="RHEA:13065"/>
        <dbReference type="ChEBI" id="CHEBI:15377"/>
        <dbReference type="ChEBI" id="CHEBI:15378"/>
        <dbReference type="ChEBI" id="CHEBI:30616"/>
        <dbReference type="ChEBI" id="CHEBI:43474"/>
        <dbReference type="ChEBI" id="CHEBI:456216"/>
        <dbReference type="EC" id="5.6.2.3"/>
    </reaction>
</comment>
<dbReference type="GO" id="GO:1990077">
    <property type="term" value="C:primosome complex"/>
    <property type="evidence" value="ECO:0007669"/>
    <property type="project" value="UniProtKB-UniRule"/>
</dbReference>
<proteinExistence type="inferred from homology"/>
<keyword evidence="4 13" id="KW-0547">Nucleotide-binding</keyword>
<reference evidence="15" key="2">
    <citation type="submission" date="2022-10" db="EMBL/GenBank/DDBJ databases">
        <authorList>
            <person name="Aronson H.S."/>
        </authorList>
    </citation>
    <scope>NUCLEOTIDE SEQUENCE</scope>
    <source>
        <strain evidence="15">RS19-109</strain>
    </source>
</reference>
<comment type="similarity">
    <text evidence="1 13">Belongs to the helicase family. DnaB subfamily.</text>
</comment>
<reference evidence="15" key="1">
    <citation type="journal article" date="2022" name="bioRxiv">
        <title>Thiovibrio frasassiensisgen. nov., sp. nov., an autotrophic, elemental sulfur disproportionating bacterium isolated from sulfidic karst sediment, and proposal of Thiovibrionaceae fam. nov.</title>
        <authorList>
            <person name="Aronson H."/>
            <person name="Thomas C."/>
            <person name="Bhattacharyya M."/>
            <person name="Eckstein S."/>
            <person name="Jensen S."/>
            <person name="Barco R."/>
            <person name="Macalady J."/>
            <person name="Amend J."/>
        </authorList>
    </citation>
    <scope>NUCLEOTIDE SEQUENCE</scope>
    <source>
        <strain evidence="15">RS19-109</strain>
    </source>
</reference>
<dbReference type="RefSeq" id="WP_307633431.1">
    <property type="nucleotide sequence ID" value="NZ_JAPHEH010000001.1"/>
</dbReference>
<keyword evidence="5 13" id="KW-0378">Hydrolase</keyword>
<keyword evidence="2 13" id="KW-0639">Primosome</keyword>
<keyword evidence="16" id="KW-1185">Reference proteome</keyword>
<evidence type="ECO:0000256" key="7">
    <source>
        <dbReference type="ARBA" id="ARBA00022840"/>
    </source>
</evidence>
<gene>
    <name evidence="15" type="primary">dnaB</name>
    <name evidence="15" type="ORF">OLX77_09890</name>
</gene>
<evidence type="ECO:0000256" key="8">
    <source>
        <dbReference type="ARBA" id="ARBA00023125"/>
    </source>
</evidence>
<name>A0A9X4MKG4_9BACT</name>
<dbReference type="PANTHER" id="PTHR30153:SF2">
    <property type="entry name" value="REPLICATIVE DNA HELICASE"/>
    <property type="match status" value="1"/>
</dbReference>
<evidence type="ECO:0000256" key="6">
    <source>
        <dbReference type="ARBA" id="ARBA00022806"/>
    </source>
</evidence>
<keyword evidence="9" id="KW-0413">Isomerase</keyword>
<evidence type="ECO:0000313" key="15">
    <source>
        <dbReference type="EMBL" id="MDG4476464.1"/>
    </source>
</evidence>
<dbReference type="Pfam" id="PF00772">
    <property type="entry name" value="DnaB"/>
    <property type="match status" value="1"/>
</dbReference>
<feature type="domain" description="SF4 helicase" evidence="14">
    <location>
        <begin position="183"/>
        <end position="450"/>
    </location>
</feature>
<keyword evidence="7 13" id="KW-0067">ATP-binding</keyword>
<evidence type="ECO:0000259" key="14">
    <source>
        <dbReference type="PROSITE" id="PS51199"/>
    </source>
</evidence>